<dbReference type="InterPro" id="IPR013655">
    <property type="entry name" value="PAS_fold_3"/>
</dbReference>
<dbReference type="Gene3D" id="3.30.450.20">
    <property type="entry name" value="PAS domain"/>
    <property type="match status" value="1"/>
</dbReference>
<dbReference type="GO" id="GO:0000981">
    <property type="term" value="F:DNA-binding transcription factor activity, RNA polymerase II-specific"/>
    <property type="evidence" value="ECO:0007669"/>
    <property type="project" value="TreeGrafter"/>
</dbReference>
<dbReference type="GO" id="GO:0000977">
    <property type="term" value="F:RNA polymerase II transcription regulatory region sequence-specific DNA binding"/>
    <property type="evidence" value="ECO:0007669"/>
    <property type="project" value="TreeGrafter"/>
</dbReference>
<evidence type="ECO:0000259" key="7">
    <source>
        <dbReference type="PROSITE" id="PS50112"/>
    </source>
</evidence>
<feature type="region of interest" description="Disordered" evidence="6">
    <location>
        <begin position="379"/>
        <end position="479"/>
    </location>
</feature>
<feature type="compositionally biased region" description="Low complexity" evidence="6">
    <location>
        <begin position="165"/>
        <end position="196"/>
    </location>
</feature>
<feature type="compositionally biased region" description="Polar residues" evidence="6">
    <location>
        <begin position="679"/>
        <end position="714"/>
    </location>
</feature>
<evidence type="ECO:0000256" key="1">
    <source>
        <dbReference type="ARBA" id="ARBA00004123"/>
    </source>
</evidence>
<feature type="region of interest" description="Disordered" evidence="6">
    <location>
        <begin position="158"/>
        <end position="234"/>
    </location>
</feature>
<dbReference type="InterPro" id="IPR000014">
    <property type="entry name" value="PAS"/>
</dbReference>
<feature type="compositionally biased region" description="Low complexity" evidence="6">
    <location>
        <begin position="715"/>
        <end position="737"/>
    </location>
</feature>
<comment type="caution">
    <text evidence="8">The sequence shown here is derived from an EMBL/GenBank/DDBJ whole genome shotgun (WGS) entry which is preliminary data.</text>
</comment>
<evidence type="ECO:0000313" key="8">
    <source>
        <dbReference type="EMBL" id="RUS85950.1"/>
    </source>
</evidence>
<dbReference type="FunFam" id="3.30.450.20:FF:000047">
    <property type="entry name" value="SIM bHLH transcription factor 2"/>
    <property type="match status" value="1"/>
</dbReference>
<evidence type="ECO:0000256" key="6">
    <source>
        <dbReference type="SAM" id="MobiDB-lite"/>
    </source>
</evidence>
<dbReference type="CDD" id="cd00130">
    <property type="entry name" value="PAS"/>
    <property type="match status" value="1"/>
</dbReference>
<feature type="compositionally biased region" description="Polar residues" evidence="6">
    <location>
        <begin position="767"/>
        <end position="787"/>
    </location>
</feature>
<feature type="compositionally biased region" description="Low complexity" evidence="6">
    <location>
        <begin position="211"/>
        <end position="225"/>
    </location>
</feature>
<feature type="domain" description="PAS" evidence="7">
    <location>
        <begin position="38"/>
        <end position="93"/>
    </location>
</feature>
<protein>
    <recommendedName>
        <fullName evidence="7">PAS domain-containing protein</fullName>
    </recommendedName>
</protein>
<dbReference type="GO" id="GO:0005634">
    <property type="term" value="C:nucleus"/>
    <property type="evidence" value="ECO:0007669"/>
    <property type="project" value="UniProtKB-SubCell"/>
</dbReference>
<dbReference type="SMART" id="SM00091">
    <property type="entry name" value="PAS"/>
    <property type="match status" value="1"/>
</dbReference>
<proteinExistence type="predicted"/>
<evidence type="ECO:0000256" key="2">
    <source>
        <dbReference type="ARBA" id="ARBA00023015"/>
    </source>
</evidence>
<feature type="compositionally biased region" description="Low complexity" evidence="6">
    <location>
        <begin position="752"/>
        <end position="766"/>
    </location>
</feature>
<keyword evidence="2" id="KW-0805">Transcription regulation</keyword>
<gene>
    <name evidence="8" type="ORF">EGW08_006279</name>
</gene>
<feature type="compositionally biased region" description="Low complexity" evidence="6">
    <location>
        <begin position="898"/>
        <end position="910"/>
    </location>
</feature>
<dbReference type="EMBL" id="RQTK01000155">
    <property type="protein sequence ID" value="RUS85950.1"/>
    <property type="molecule type" value="Genomic_DNA"/>
</dbReference>
<dbReference type="InterPro" id="IPR035965">
    <property type="entry name" value="PAS-like_dom_sf"/>
</dbReference>
<dbReference type="AlphaFoldDB" id="A0A3S1BKL7"/>
<comment type="subcellular location">
    <subcellularLocation>
        <location evidence="1">Nucleus</location>
    </subcellularLocation>
</comment>
<feature type="compositionally biased region" description="Basic and acidic residues" evidence="6">
    <location>
        <begin position="403"/>
        <end position="412"/>
    </location>
</feature>
<feature type="region of interest" description="Disordered" evidence="6">
    <location>
        <begin position="671"/>
        <end position="793"/>
    </location>
</feature>
<organism evidence="8 9">
    <name type="scientific">Elysia chlorotica</name>
    <name type="common">Eastern emerald elysia</name>
    <name type="synonym">Sea slug</name>
    <dbReference type="NCBI Taxonomy" id="188477"/>
    <lineage>
        <taxon>Eukaryota</taxon>
        <taxon>Metazoa</taxon>
        <taxon>Spiralia</taxon>
        <taxon>Lophotrochozoa</taxon>
        <taxon>Mollusca</taxon>
        <taxon>Gastropoda</taxon>
        <taxon>Heterobranchia</taxon>
        <taxon>Euthyneura</taxon>
        <taxon>Panpulmonata</taxon>
        <taxon>Sacoglossa</taxon>
        <taxon>Placobranchoidea</taxon>
        <taxon>Plakobranchidae</taxon>
        <taxon>Elysia</taxon>
    </lineage>
</organism>
<dbReference type="InterPro" id="IPR001610">
    <property type="entry name" value="PAC"/>
</dbReference>
<dbReference type="SUPFAM" id="SSF55785">
    <property type="entry name" value="PYP-like sensor domain (PAS domain)"/>
    <property type="match status" value="1"/>
</dbReference>
<keyword evidence="9" id="KW-1185">Reference proteome</keyword>
<dbReference type="Proteomes" id="UP000271974">
    <property type="component" value="Unassembled WGS sequence"/>
</dbReference>
<dbReference type="STRING" id="188477.A0A3S1BKL7"/>
<keyword evidence="5" id="KW-0539">Nucleus</keyword>
<dbReference type="PANTHER" id="PTHR23043:SF36">
    <property type="entry name" value="PROTEIN SINGLE-MINDED"/>
    <property type="match status" value="1"/>
</dbReference>
<sequence length="1120" mass="121391">MDIAPYDGCYQNVGLVAVGHSLPPSAITEIKMFSNMFMFRASLDLKLIFLDARVAALTGYEPQDLIEKTLYHYIHACDILHMRYAHHTLLVKGQVTTRYYRFMAKDGGWVWMQSYATIVHNSRSSRPHCIVSVNYVLSEVLNKDAQIQIEQTMSSKELSPYSAMKSSNSSTNTGSSSTSATNTGSSSTAGSSSGKSRASRSKARRSPYPQATAAALTPSTSTETPNTGGSEFGTEYSATLEKSSSLEFNGHASDLGASGVLSASALQSVPYPNMMYAHPGSADAAVGMGMGVGVDRYSALYSTPYNHPGMTMYRDAACVYSPYQAAAHAHAHHHQRYLDNRSPYRYYEERYYPARDPAAYPGYLSSAAAIQSAAVTASHAPRLSHPSASMTSSRDQQPCHTETSTDRLHQYDFRTGVGVGDGGSRGDNCTHSKEETSNNGTGGSAISHTNINDISTSGDTGSGEMDSSFQGGDQNAGTVSTIQNQSSCLASSSRSSSREALSYNSITSSCSNNTSETANTYALSQQHQHPHHQHPGPYSNRSESSVSDVDVGNEEQQEKQHRLQQRRAKRHSNYSHQNGNNSSAGAHKHNPHLQQQHSLQLKMGDNNDNLASSSNGIGAVCDDIGDGSCKTKHLNPNSHQQVLKKESYYGQSDANSLQTVSPPHREAYIPQSVIIRRQPANTSSTSTFSSGIENPASPSTFNASPCSQQNKSKQTSPPLSNSTNSSSFSSSTPSSNNINLGHHQNIHPGNASMSPSSSSLLSQPFSTTMQQCQDEPSRSTIHHTSNSQTQHLQQDNQMLQQYTHVHQQYSNYHYLQNNAHMDHQHSLQQHQHHNHQQQQHLSHPHPHQDQTKTPLTTSMTHSLEVPAFNGRSPGSTGSAEDKLHELSNDRSKHSYGNSPASSSKNATAASAVTSEKSINYDMNQHVSSSPTPANSYYDVAQAGTPDQAKLFTDLSAHSPKLYDMSSVSTVNKLYEMSSGMNHSARASAKSFYDIPSSNSKLYDMSAVNIAAGKFYDVPAPAASKFYDMHAPPSHGSYHHDKMGGVQGPGLASNDYSSCLKAAAYGYDNYSQAAGMYQQAAAALQNQSPYHHHHGNMPQAGYTSVIVDPQQYHVANGYAVH</sequence>
<feature type="compositionally biased region" description="Polar residues" evidence="6">
    <location>
        <begin position="444"/>
        <end position="479"/>
    </location>
</feature>
<feature type="region of interest" description="Disordered" evidence="6">
    <location>
        <begin position="887"/>
        <end position="910"/>
    </location>
</feature>
<evidence type="ECO:0000256" key="3">
    <source>
        <dbReference type="ARBA" id="ARBA00023125"/>
    </source>
</evidence>
<evidence type="ECO:0000256" key="5">
    <source>
        <dbReference type="ARBA" id="ARBA00023242"/>
    </source>
</evidence>
<feature type="region of interest" description="Disordered" evidence="6">
    <location>
        <begin position="522"/>
        <end position="598"/>
    </location>
</feature>
<name>A0A3S1BKL7_ELYCH</name>
<evidence type="ECO:0000256" key="4">
    <source>
        <dbReference type="ARBA" id="ARBA00023163"/>
    </source>
</evidence>
<feature type="compositionally biased region" description="Polar residues" evidence="6">
    <location>
        <begin position="574"/>
        <end position="584"/>
    </location>
</feature>
<feature type="compositionally biased region" description="Polar residues" evidence="6">
    <location>
        <begin position="386"/>
        <end position="402"/>
    </location>
</feature>
<dbReference type="PANTHER" id="PTHR23043">
    <property type="entry name" value="HYPOXIA-INDUCIBLE FACTOR 1 ALPHA"/>
    <property type="match status" value="1"/>
</dbReference>
<dbReference type="OrthoDB" id="6157151at2759"/>
<dbReference type="PROSITE" id="PS50112">
    <property type="entry name" value="PAS"/>
    <property type="match status" value="1"/>
</dbReference>
<dbReference type="SMART" id="SM00086">
    <property type="entry name" value="PAC"/>
    <property type="match status" value="1"/>
</dbReference>
<keyword evidence="3" id="KW-0238">DNA-binding</keyword>
<feature type="region of interest" description="Disordered" evidence="6">
    <location>
        <begin position="823"/>
        <end position="854"/>
    </location>
</feature>
<evidence type="ECO:0000313" key="9">
    <source>
        <dbReference type="Proteomes" id="UP000271974"/>
    </source>
</evidence>
<dbReference type="Pfam" id="PF08447">
    <property type="entry name" value="PAS_3"/>
    <property type="match status" value="1"/>
</dbReference>
<feature type="compositionally biased region" description="Basic residues" evidence="6">
    <location>
        <begin position="562"/>
        <end position="573"/>
    </location>
</feature>
<keyword evidence="4" id="KW-0804">Transcription</keyword>
<reference evidence="8 9" key="1">
    <citation type="submission" date="2019-01" db="EMBL/GenBank/DDBJ databases">
        <title>A draft genome assembly of the solar-powered sea slug Elysia chlorotica.</title>
        <authorList>
            <person name="Cai H."/>
            <person name="Li Q."/>
            <person name="Fang X."/>
            <person name="Li J."/>
            <person name="Curtis N.E."/>
            <person name="Altenburger A."/>
            <person name="Shibata T."/>
            <person name="Feng M."/>
            <person name="Maeda T."/>
            <person name="Schwartz J.A."/>
            <person name="Shigenobu S."/>
            <person name="Lundholm N."/>
            <person name="Nishiyama T."/>
            <person name="Yang H."/>
            <person name="Hasebe M."/>
            <person name="Li S."/>
            <person name="Pierce S.K."/>
            <person name="Wang J."/>
        </authorList>
    </citation>
    <scope>NUCLEOTIDE SEQUENCE [LARGE SCALE GENOMIC DNA]</scope>
    <source>
        <strain evidence="8">EC2010</strain>
        <tissue evidence="8">Whole organism of an adult</tissue>
    </source>
</reference>
<accession>A0A3S1BKL7</accession>